<gene>
    <name evidence="3" type="ORF">A9Q84_01660</name>
</gene>
<organism evidence="3 4">
    <name type="scientific">Halobacteriovorax marinus</name>
    <dbReference type="NCBI Taxonomy" id="97084"/>
    <lineage>
        <taxon>Bacteria</taxon>
        <taxon>Pseudomonadati</taxon>
        <taxon>Bdellovibrionota</taxon>
        <taxon>Bacteriovoracia</taxon>
        <taxon>Bacteriovoracales</taxon>
        <taxon>Halobacteriovoraceae</taxon>
        <taxon>Halobacteriovorax</taxon>
    </lineage>
</organism>
<dbReference type="CDD" id="cd17926">
    <property type="entry name" value="DEXHc_RE"/>
    <property type="match status" value="1"/>
</dbReference>
<reference evidence="4" key="1">
    <citation type="journal article" date="2017" name="Proc. Natl. Acad. Sci. U.S.A.">
        <title>Simulation of Deepwater Horizon oil plume reveals substrate specialization within a complex community of hydrocarbon-degraders.</title>
        <authorList>
            <person name="Hu P."/>
            <person name="Dubinsky E.A."/>
            <person name="Probst A.J."/>
            <person name="Wang J."/>
            <person name="Sieber C.M.K."/>
            <person name="Tom L.M."/>
            <person name="Gardinali P."/>
            <person name="Banfield J.F."/>
            <person name="Atlas R.M."/>
            <person name="Andersen G.L."/>
        </authorList>
    </citation>
    <scope>NUCLEOTIDE SEQUENCE [LARGE SCALE GENOMIC DNA]</scope>
</reference>
<sequence length="574" mass="65357">MYKLRPYQEDAVTSVVTHFQRTKDPAVIVLPTGAGKSLVIAELARIAKGRVLCLAHVKELVEQNHDKYESYDLKGGIFSAGLLRKETSEKVIFGSIQSVARADDTFFEDFSLLVIDECHRVSTNEETQYHQVIAKLRKFNPKLCVLGLTATPYRLGLGWIYNFHHKGFIKSEEDRFFKKCVYELPLSFMIKNKYLTPPIVIDSPVACYDFSKLRPNSESGGFSIRDIEELLTDQERVTPGIVGHIISQSNERNGVMIFTSSVRHAREILGLLPVGISCIVTGETPDIERDEIIASFKNREIKFLVNVSVLTTGFDAPHVDLIAILRPTESVSLYQQIIGRGLRLYENKEDCLVLDYTGQGHDLFSPEVGNEKMGEDSDPVHVLCPDCGFKNLFWGKVNSDGHVLEHYGRKCQGAFEDPDTLEVIPCGFLFRFKICDCCGIENDISARLCKTCDNVLIDPDKKLKEAMQLKDAHVLQCDTMNFEVELDKKGQERLSINYYDFDGESLSEKFYLTRDDQKGAFFHNFVRPHLKNPGQKFDIHSAEHIALIAPIFRKPRFVIARKVKHFWKIREKVF</sequence>
<dbReference type="InterPro" id="IPR014001">
    <property type="entry name" value="Helicase_ATP-bd"/>
</dbReference>
<dbReference type="InterPro" id="IPR006935">
    <property type="entry name" value="Helicase/UvrB_N"/>
</dbReference>
<dbReference type="EMBL" id="MAAO01000002">
    <property type="protein sequence ID" value="OUR99758.1"/>
    <property type="molecule type" value="Genomic_DNA"/>
</dbReference>
<accession>A0A1Y5FCA5</accession>
<feature type="domain" description="Helicase ATP-binding" evidence="1">
    <location>
        <begin position="17"/>
        <end position="170"/>
    </location>
</feature>
<dbReference type="GO" id="GO:0016787">
    <property type="term" value="F:hydrolase activity"/>
    <property type="evidence" value="ECO:0007669"/>
    <property type="project" value="InterPro"/>
</dbReference>
<evidence type="ECO:0000259" key="2">
    <source>
        <dbReference type="PROSITE" id="PS51194"/>
    </source>
</evidence>
<proteinExistence type="predicted"/>
<dbReference type="PANTHER" id="PTHR47396">
    <property type="entry name" value="TYPE I RESTRICTION ENZYME ECOKI R PROTEIN"/>
    <property type="match status" value="1"/>
</dbReference>
<dbReference type="Pfam" id="PF00271">
    <property type="entry name" value="Helicase_C"/>
    <property type="match status" value="1"/>
</dbReference>
<dbReference type="FunFam" id="3.40.50.300:FF:000794">
    <property type="entry name" value="ATP-dependent RNA helicase"/>
    <property type="match status" value="1"/>
</dbReference>
<dbReference type="PROSITE" id="PS51192">
    <property type="entry name" value="HELICASE_ATP_BIND_1"/>
    <property type="match status" value="1"/>
</dbReference>
<keyword evidence="3" id="KW-0347">Helicase</keyword>
<dbReference type="Pfam" id="PF04851">
    <property type="entry name" value="ResIII"/>
    <property type="match status" value="1"/>
</dbReference>
<keyword evidence="3" id="KW-0067">ATP-binding</keyword>
<dbReference type="InterPro" id="IPR050742">
    <property type="entry name" value="Helicase_Restrict-Modif_Enz"/>
</dbReference>
<name>A0A1Y5FCA5_9BACT</name>
<evidence type="ECO:0000313" key="3">
    <source>
        <dbReference type="EMBL" id="OUR99758.1"/>
    </source>
</evidence>
<dbReference type="GO" id="GO:0005524">
    <property type="term" value="F:ATP binding"/>
    <property type="evidence" value="ECO:0007669"/>
    <property type="project" value="InterPro"/>
</dbReference>
<dbReference type="SMART" id="SM00487">
    <property type="entry name" value="DEXDc"/>
    <property type="match status" value="1"/>
</dbReference>
<keyword evidence="3" id="KW-0378">Hydrolase</keyword>
<dbReference type="Gene3D" id="3.40.50.300">
    <property type="entry name" value="P-loop containing nucleotide triphosphate hydrolases"/>
    <property type="match status" value="2"/>
</dbReference>
<comment type="caution">
    <text evidence="3">The sequence shown here is derived from an EMBL/GenBank/DDBJ whole genome shotgun (WGS) entry which is preliminary data.</text>
</comment>
<feature type="domain" description="Helicase C-terminal" evidence="2">
    <location>
        <begin position="226"/>
        <end position="386"/>
    </location>
</feature>
<dbReference type="GO" id="GO:0005829">
    <property type="term" value="C:cytosol"/>
    <property type="evidence" value="ECO:0007669"/>
    <property type="project" value="TreeGrafter"/>
</dbReference>
<dbReference type="InterPro" id="IPR001650">
    <property type="entry name" value="Helicase_C-like"/>
</dbReference>
<dbReference type="SMART" id="SM00490">
    <property type="entry name" value="HELICc"/>
    <property type="match status" value="1"/>
</dbReference>
<dbReference type="AlphaFoldDB" id="A0A1Y5FCA5"/>
<dbReference type="PROSITE" id="PS51194">
    <property type="entry name" value="HELICASE_CTER"/>
    <property type="match status" value="1"/>
</dbReference>
<dbReference type="GO" id="GO:0006412">
    <property type="term" value="P:translation"/>
    <property type="evidence" value="ECO:0007669"/>
    <property type="project" value="InterPro"/>
</dbReference>
<dbReference type="Proteomes" id="UP000196531">
    <property type="component" value="Unassembled WGS sequence"/>
</dbReference>
<dbReference type="SUPFAM" id="SSF52540">
    <property type="entry name" value="P-loop containing nucleoside triphosphate hydrolases"/>
    <property type="match status" value="1"/>
</dbReference>
<evidence type="ECO:0000259" key="1">
    <source>
        <dbReference type="PROSITE" id="PS51192"/>
    </source>
</evidence>
<evidence type="ECO:0000313" key="4">
    <source>
        <dbReference type="Proteomes" id="UP000196531"/>
    </source>
</evidence>
<dbReference type="GO" id="GO:0003677">
    <property type="term" value="F:DNA binding"/>
    <property type="evidence" value="ECO:0007669"/>
    <property type="project" value="InterPro"/>
</dbReference>
<dbReference type="GO" id="GO:0004386">
    <property type="term" value="F:helicase activity"/>
    <property type="evidence" value="ECO:0007669"/>
    <property type="project" value="UniProtKB-KW"/>
</dbReference>
<protein>
    <submittedName>
        <fullName evidence="3">ATP-dependent helicase</fullName>
    </submittedName>
</protein>
<dbReference type="InterPro" id="IPR027417">
    <property type="entry name" value="P-loop_NTPase"/>
</dbReference>
<dbReference type="SUPFAM" id="SSF57829">
    <property type="entry name" value="Zn-binding ribosomal proteins"/>
    <property type="match status" value="1"/>
</dbReference>
<keyword evidence="3" id="KW-0547">Nucleotide-binding</keyword>
<dbReference type="InterPro" id="IPR011332">
    <property type="entry name" value="Ribosomal_zn-bd"/>
</dbReference>
<dbReference type="PANTHER" id="PTHR47396:SF1">
    <property type="entry name" value="ATP-DEPENDENT HELICASE IRC3-RELATED"/>
    <property type="match status" value="1"/>
</dbReference>